<proteinExistence type="predicted"/>
<feature type="transmembrane region" description="Helical" evidence="1">
    <location>
        <begin position="12"/>
        <end position="34"/>
    </location>
</feature>
<evidence type="ECO:0000313" key="2">
    <source>
        <dbReference type="EMBL" id="JAW15189.1"/>
    </source>
</evidence>
<reference evidence="2" key="1">
    <citation type="journal article" date="2018" name="PLoS Negl. Trop. Dis.">
        <title>An insight into the salivary gland and fat body transcriptome of Panstrongylus lignarius (Hemiptera: Heteroptera), the main vector of Chagas disease in Peru.</title>
        <authorList>
            <person name="Nevoa J.C."/>
            <person name="Mendes M.T."/>
            <person name="da Silva M.V."/>
            <person name="Soares S.C."/>
            <person name="Oliveira C.J.F."/>
            <person name="Ribeiro J.M.C."/>
        </authorList>
    </citation>
    <scope>NUCLEOTIDE SEQUENCE</scope>
</reference>
<accession>A0A224Y414</accession>
<keyword evidence="1" id="KW-1133">Transmembrane helix</keyword>
<keyword evidence="1" id="KW-0812">Transmembrane</keyword>
<dbReference type="AlphaFoldDB" id="A0A224Y414"/>
<protein>
    <submittedName>
        <fullName evidence="2">Uncharacterized protein</fullName>
    </submittedName>
</protein>
<feature type="transmembrane region" description="Helical" evidence="1">
    <location>
        <begin position="59"/>
        <end position="77"/>
    </location>
</feature>
<evidence type="ECO:0000256" key="1">
    <source>
        <dbReference type="SAM" id="Phobius"/>
    </source>
</evidence>
<organism evidence="2">
    <name type="scientific">Panstrongylus lignarius</name>
    <dbReference type="NCBI Taxonomy" id="156445"/>
    <lineage>
        <taxon>Eukaryota</taxon>
        <taxon>Metazoa</taxon>
        <taxon>Ecdysozoa</taxon>
        <taxon>Arthropoda</taxon>
        <taxon>Hexapoda</taxon>
        <taxon>Insecta</taxon>
        <taxon>Pterygota</taxon>
        <taxon>Neoptera</taxon>
        <taxon>Paraneoptera</taxon>
        <taxon>Hemiptera</taxon>
        <taxon>Heteroptera</taxon>
        <taxon>Panheteroptera</taxon>
        <taxon>Cimicomorpha</taxon>
        <taxon>Reduviidae</taxon>
        <taxon>Triatominae</taxon>
        <taxon>Panstrongylus</taxon>
    </lineage>
</organism>
<keyword evidence="1" id="KW-0472">Membrane</keyword>
<sequence length="89" mass="10195">MNWAIFDTVSLNLFPFLLPANFLLGKMVFAFFSVETDRSYWRWWMLVWKIKDGTKSNRLGLRVATSSVLSSIGSLLWPSSILPIAAYTC</sequence>
<dbReference type="EMBL" id="GFTR01001237">
    <property type="protein sequence ID" value="JAW15189.1"/>
    <property type="molecule type" value="Transcribed_RNA"/>
</dbReference>
<name>A0A224Y414_9HEMI</name>